<dbReference type="InterPro" id="IPR019833">
    <property type="entry name" value="Mn/Fe_SOD_BS"/>
</dbReference>
<dbReference type="InterPro" id="IPR019831">
    <property type="entry name" value="Mn/Fe_SOD_N"/>
</dbReference>
<proteinExistence type="inferred from homology"/>
<evidence type="ECO:0000259" key="7">
    <source>
        <dbReference type="Pfam" id="PF00081"/>
    </source>
</evidence>
<evidence type="ECO:0000256" key="5">
    <source>
        <dbReference type="PIRSR" id="PIRSR000349-1"/>
    </source>
</evidence>
<feature type="binding site" evidence="5">
    <location>
        <position position="166"/>
    </location>
    <ligand>
        <name>Mn(2+)</name>
        <dbReference type="ChEBI" id="CHEBI:29035"/>
    </ligand>
</feature>
<dbReference type="FunFam" id="1.10.287.990:FF:000001">
    <property type="entry name" value="Superoxide dismutase"/>
    <property type="match status" value="1"/>
</dbReference>
<reference evidence="9 10" key="1">
    <citation type="submission" date="2016-08" db="EMBL/GenBank/DDBJ databases">
        <title>Complete Genome Sequence Of The Indigo Reducing Clostridium isatidis DSM15098.</title>
        <authorList>
            <person name="Little G.T."/>
            <person name="Minton N.P."/>
        </authorList>
    </citation>
    <scope>NUCLEOTIDE SEQUENCE [LARGE SCALE GENOMIC DNA]</scope>
    <source>
        <strain evidence="9 10">DSM 15098</strain>
    </source>
</reference>
<dbReference type="PROSITE" id="PS00088">
    <property type="entry name" value="SOD_MN"/>
    <property type="match status" value="1"/>
</dbReference>
<comment type="function">
    <text evidence="6">Destroys radicals which are normally produced within the cells and which are toxic to biological systems.</text>
</comment>
<protein>
    <recommendedName>
        <fullName evidence="2 6">Superoxide dismutase</fullName>
        <ecNumber evidence="2 6">1.15.1.1</ecNumber>
    </recommendedName>
</protein>
<evidence type="ECO:0000256" key="3">
    <source>
        <dbReference type="ARBA" id="ARBA00022723"/>
    </source>
</evidence>
<dbReference type="Pfam" id="PF00081">
    <property type="entry name" value="Sod_Fe_N"/>
    <property type="match status" value="1"/>
</dbReference>
<dbReference type="PRINTS" id="PR01703">
    <property type="entry name" value="MNSODISMTASE"/>
</dbReference>
<keyword evidence="10" id="KW-1185">Reference proteome</keyword>
<dbReference type="Gene3D" id="1.10.287.990">
    <property type="entry name" value="Fe,Mn superoxide dismutase (SOD) domain"/>
    <property type="match status" value="1"/>
</dbReference>
<sequence length="202" mass="23272">MNKFSLRPLPYAYNALEPYIDALTMEIHHDRHHQAYVDNLNKALEKYPEFYEKSLEEILSNLDAIPADIRQAVINNAGGLYNHDFFWNIMSPDHNQEPSGALLDAIVKTFGSVEEFKAQFAQAAASRFGSGWAWLVKDAEGNLKIISTANQDSPISEGYKLIIGLDVWEHAYYLNYQNKRPAYIENWWKVVNWKQAEENFAN</sequence>
<dbReference type="RefSeq" id="WP_119866046.1">
    <property type="nucleotide sequence ID" value="NZ_CP016786.1"/>
</dbReference>
<evidence type="ECO:0000256" key="1">
    <source>
        <dbReference type="ARBA" id="ARBA00008714"/>
    </source>
</evidence>
<dbReference type="OrthoDB" id="9803125at2"/>
<dbReference type="PANTHER" id="PTHR43595:SF2">
    <property type="entry name" value="SMALL RIBOSOMAL SUBUNIT PROTEIN MS42"/>
    <property type="match status" value="1"/>
</dbReference>
<evidence type="ECO:0000313" key="9">
    <source>
        <dbReference type="EMBL" id="ASW43912.1"/>
    </source>
</evidence>
<dbReference type="PANTHER" id="PTHR43595">
    <property type="entry name" value="37S RIBOSOMAL PROTEIN S26, MITOCHONDRIAL"/>
    <property type="match status" value="1"/>
</dbReference>
<dbReference type="Proteomes" id="UP000264883">
    <property type="component" value="Chromosome"/>
</dbReference>
<comment type="catalytic activity">
    <reaction evidence="6">
        <text>2 superoxide + 2 H(+) = H2O2 + O2</text>
        <dbReference type="Rhea" id="RHEA:20696"/>
        <dbReference type="ChEBI" id="CHEBI:15378"/>
        <dbReference type="ChEBI" id="CHEBI:15379"/>
        <dbReference type="ChEBI" id="CHEBI:16240"/>
        <dbReference type="ChEBI" id="CHEBI:18421"/>
        <dbReference type="EC" id="1.15.1.1"/>
    </reaction>
</comment>
<dbReference type="FunFam" id="3.55.40.20:FF:000001">
    <property type="entry name" value="Superoxide dismutase"/>
    <property type="match status" value="1"/>
</dbReference>
<dbReference type="InterPro" id="IPR036324">
    <property type="entry name" value="Mn/Fe_SOD_N_sf"/>
</dbReference>
<evidence type="ECO:0000256" key="6">
    <source>
        <dbReference type="RuleBase" id="RU000414"/>
    </source>
</evidence>
<accession>A0A343JEF4</accession>
<dbReference type="GO" id="GO:0005737">
    <property type="term" value="C:cytoplasm"/>
    <property type="evidence" value="ECO:0007669"/>
    <property type="project" value="TreeGrafter"/>
</dbReference>
<dbReference type="InterPro" id="IPR036314">
    <property type="entry name" value="SOD_C_sf"/>
</dbReference>
<evidence type="ECO:0000313" key="10">
    <source>
        <dbReference type="Proteomes" id="UP000264883"/>
    </source>
</evidence>
<dbReference type="EC" id="1.15.1.1" evidence="2 6"/>
<name>A0A343JEF4_9CLOT</name>
<dbReference type="EMBL" id="CP016786">
    <property type="protein sequence ID" value="ASW43912.1"/>
    <property type="molecule type" value="Genomic_DNA"/>
</dbReference>
<feature type="domain" description="Manganese/iron superoxide dismutase N-terminal" evidence="7">
    <location>
        <begin position="3"/>
        <end position="91"/>
    </location>
</feature>
<evidence type="ECO:0000256" key="2">
    <source>
        <dbReference type="ARBA" id="ARBA00012682"/>
    </source>
</evidence>
<dbReference type="SUPFAM" id="SSF46609">
    <property type="entry name" value="Fe,Mn superoxide dismutase (SOD), N-terminal domain"/>
    <property type="match status" value="1"/>
</dbReference>
<dbReference type="SUPFAM" id="SSF54719">
    <property type="entry name" value="Fe,Mn superoxide dismutase (SOD), C-terminal domain"/>
    <property type="match status" value="1"/>
</dbReference>
<evidence type="ECO:0000256" key="4">
    <source>
        <dbReference type="ARBA" id="ARBA00023002"/>
    </source>
</evidence>
<gene>
    <name evidence="9" type="ORF">BEN51_10575</name>
</gene>
<evidence type="ECO:0000259" key="8">
    <source>
        <dbReference type="Pfam" id="PF02777"/>
    </source>
</evidence>
<dbReference type="InterPro" id="IPR001189">
    <property type="entry name" value="Mn/Fe_SOD"/>
</dbReference>
<comment type="similarity">
    <text evidence="1 6">Belongs to the iron/manganese superoxide dismutase family.</text>
</comment>
<dbReference type="InterPro" id="IPR019832">
    <property type="entry name" value="Mn/Fe_SOD_C"/>
</dbReference>
<organism evidence="9 10">
    <name type="scientific">Clostridium isatidis</name>
    <dbReference type="NCBI Taxonomy" id="182773"/>
    <lineage>
        <taxon>Bacteria</taxon>
        <taxon>Bacillati</taxon>
        <taxon>Bacillota</taxon>
        <taxon>Clostridia</taxon>
        <taxon>Eubacteriales</taxon>
        <taxon>Clostridiaceae</taxon>
        <taxon>Clostridium</taxon>
    </lineage>
</organism>
<dbReference type="KEGG" id="cia:BEN51_10575"/>
<feature type="domain" description="Manganese/iron superoxide dismutase C-terminal" evidence="8">
    <location>
        <begin position="98"/>
        <end position="198"/>
    </location>
</feature>
<dbReference type="PIRSF" id="PIRSF000349">
    <property type="entry name" value="SODismutase"/>
    <property type="match status" value="1"/>
</dbReference>
<dbReference type="AlphaFoldDB" id="A0A343JEF4"/>
<dbReference type="GO" id="GO:0004784">
    <property type="term" value="F:superoxide dismutase activity"/>
    <property type="evidence" value="ECO:0007669"/>
    <property type="project" value="UniProtKB-EC"/>
</dbReference>
<dbReference type="GO" id="GO:0046872">
    <property type="term" value="F:metal ion binding"/>
    <property type="evidence" value="ECO:0007669"/>
    <property type="project" value="UniProtKB-KW"/>
</dbReference>
<feature type="binding site" evidence="5">
    <location>
        <position position="170"/>
    </location>
    <ligand>
        <name>Mn(2+)</name>
        <dbReference type="ChEBI" id="CHEBI:29035"/>
    </ligand>
</feature>
<dbReference type="Gene3D" id="3.55.40.20">
    <property type="entry name" value="Iron/manganese superoxide dismutase, C-terminal domain"/>
    <property type="match status" value="1"/>
</dbReference>
<feature type="binding site" evidence="5">
    <location>
        <position position="83"/>
    </location>
    <ligand>
        <name>Mn(2+)</name>
        <dbReference type="ChEBI" id="CHEBI:29035"/>
    </ligand>
</feature>
<keyword evidence="4 6" id="KW-0560">Oxidoreductase</keyword>
<keyword evidence="3 5" id="KW-0479">Metal-binding</keyword>
<dbReference type="Pfam" id="PF02777">
    <property type="entry name" value="Sod_Fe_C"/>
    <property type="match status" value="1"/>
</dbReference>
<feature type="binding site" evidence="5">
    <location>
        <position position="28"/>
    </location>
    <ligand>
        <name>Mn(2+)</name>
        <dbReference type="ChEBI" id="CHEBI:29035"/>
    </ligand>
</feature>